<dbReference type="RefSeq" id="WP_203797212.1">
    <property type="nucleotide sequence ID" value="NZ_BOMY01000001.1"/>
</dbReference>
<dbReference type="GO" id="GO:0016773">
    <property type="term" value="F:phosphotransferase activity, alcohol group as acceptor"/>
    <property type="evidence" value="ECO:0007669"/>
    <property type="project" value="InterPro"/>
</dbReference>
<accession>A0A919TQN9</accession>
<dbReference type="InterPro" id="IPR011009">
    <property type="entry name" value="Kinase-like_dom_sf"/>
</dbReference>
<reference evidence="1" key="1">
    <citation type="submission" date="2021-01" db="EMBL/GenBank/DDBJ databases">
        <title>Whole genome shotgun sequence of Actinoplanes tereljensis NBRC 105297.</title>
        <authorList>
            <person name="Komaki H."/>
            <person name="Tamura T."/>
        </authorList>
    </citation>
    <scope>NUCLEOTIDE SEQUENCE</scope>
    <source>
        <strain evidence="1">NBRC 105297</strain>
    </source>
</reference>
<evidence type="ECO:0000313" key="2">
    <source>
        <dbReference type="Proteomes" id="UP000623608"/>
    </source>
</evidence>
<dbReference type="Proteomes" id="UP000623608">
    <property type="component" value="Unassembled WGS sequence"/>
</dbReference>
<dbReference type="AlphaFoldDB" id="A0A919TQN9"/>
<protein>
    <submittedName>
        <fullName evidence="1">Aminoglycoside O-phosphotransferase</fullName>
    </submittedName>
</protein>
<dbReference type="EMBL" id="BOMY01000001">
    <property type="protein sequence ID" value="GIF17332.1"/>
    <property type="molecule type" value="Genomic_DNA"/>
</dbReference>
<dbReference type="GO" id="GO:0019748">
    <property type="term" value="P:secondary metabolic process"/>
    <property type="evidence" value="ECO:0007669"/>
    <property type="project" value="InterPro"/>
</dbReference>
<keyword evidence="2" id="KW-1185">Reference proteome</keyword>
<gene>
    <name evidence="1" type="ORF">Ate02nite_00620</name>
</gene>
<dbReference type="Pfam" id="PF04655">
    <property type="entry name" value="APH_6_hur"/>
    <property type="match status" value="1"/>
</dbReference>
<proteinExistence type="predicted"/>
<sequence>MEGNDGAGPASAHVAVPQSFRDMPRWWGGGADWLDGLPRLVHAYCSRWRLSVTGEMAHGSNAAVIPVSRDGDRFVLRLTPLGDGVAAQAEALRFWDGRGTVRLVDADRDGGVMLLERLDMGRSLVGLPVAEAMPILGRMMRRLAIPAPEHVPSTAEVVAARMAVLPGEWERLGRPFPESTLGRALDAGNRLSHTESQLAVNGDLHSAQVLRGEREPWLTVDPVLMRGDIAYDLGRVLWTRIDEMGDAEEIVRHFRAVVDAAGIDLDHGRDWVVFRAVDYWLWGLAAGLTEDPQRCRRLLTAV</sequence>
<name>A0A919TQN9_9ACTN</name>
<dbReference type="SUPFAM" id="SSF56112">
    <property type="entry name" value="Protein kinase-like (PK-like)"/>
    <property type="match status" value="1"/>
</dbReference>
<organism evidence="1 2">
    <name type="scientific">Paractinoplanes tereljensis</name>
    <dbReference type="NCBI Taxonomy" id="571912"/>
    <lineage>
        <taxon>Bacteria</taxon>
        <taxon>Bacillati</taxon>
        <taxon>Actinomycetota</taxon>
        <taxon>Actinomycetes</taxon>
        <taxon>Micromonosporales</taxon>
        <taxon>Micromonosporaceae</taxon>
        <taxon>Paractinoplanes</taxon>
    </lineage>
</organism>
<evidence type="ECO:0000313" key="1">
    <source>
        <dbReference type="EMBL" id="GIF17332.1"/>
    </source>
</evidence>
<comment type="caution">
    <text evidence="1">The sequence shown here is derived from an EMBL/GenBank/DDBJ whole genome shotgun (WGS) entry which is preliminary data.</text>
</comment>
<dbReference type="InterPro" id="IPR006748">
    <property type="entry name" value="NH2Glyco/OHUrea_AB-resist_kin"/>
</dbReference>